<keyword evidence="3" id="KW-0125">Carotenoid biosynthesis</keyword>
<comment type="caution">
    <text evidence="4">The sequence shown here is derived from an EMBL/GenBank/DDBJ whole genome shotgun (WGS) entry which is preliminary data.</text>
</comment>
<keyword evidence="5" id="KW-1185">Reference proteome</keyword>
<name>A0ABT3DI35_9BACI</name>
<sequence length="284" mass="33527">MNWRQKQADFIYCEEIIRRHSKSFYYAFSKLPKEKSNAVFAIYAFCRIADDCVDESRIKAEKLRALEQLKKELDLFQNRAEPDVPLWRALRSVFDDYPMSIKPFYDQLNGQLMDVHFSAPKTMQDLEQYSYYVAGSVGRMLLPIIASNTPRDLSGPAVNLGIAMQMTNILRDVGEDFFEKQRIYLPEEELVRYQYSRSDLQNRIINTNFIQLWEKLALRAEELYEGFFENITYFDEDSQLPVSLSAQVYREILNSVRAHHYDCLSWRNYVAEEKMNAIRKAISH</sequence>
<dbReference type="InterPro" id="IPR033904">
    <property type="entry name" value="Trans_IPPS_HH"/>
</dbReference>
<dbReference type="EMBL" id="JAOYEY010000040">
    <property type="protein sequence ID" value="MCV9886561.1"/>
    <property type="molecule type" value="Genomic_DNA"/>
</dbReference>
<dbReference type="InterPro" id="IPR008949">
    <property type="entry name" value="Isoprenoid_synthase_dom_sf"/>
</dbReference>
<dbReference type="SFLD" id="SFLDG01018">
    <property type="entry name" value="Squalene/Phytoene_Synthase_Lik"/>
    <property type="match status" value="1"/>
</dbReference>
<comment type="pathway">
    <text evidence="1">Carotenoid biosynthesis.</text>
</comment>
<dbReference type="InterPro" id="IPR044843">
    <property type="entry name" value="Trans_IPPS_bact-type"/>
</dbReference>
<evidence type="ECO:0000256" key="1">
    <source>
        <dbReference type="ARBA" id="ARBA00004829"/>
    </source>
</evidence>
<dbReference type="SFLD" id="SFLDG01212">
    <property type="entry name" value="Phytoene_synthase_like"/>
    <property type="match status" value="1"/>
</dbReference>
<evidence type="ECO:0000313" key="4">
    <source>
        <dbReference type="EMBL" id="MCV9886561.1"/>
    </source>
</evidence>
<accession>A0ABT3DI35</accession>
<evidence type="ECO:0000256" key="2">
    <source>
        <dbReference type="ARBA" id="ARBA00022679"/>
    </source>
</evidence>
<organism evidence="4 5">
    <name type="scientific">Metabacillus halosaccharovorans</name>
    <dbReference type="NCBI Taxonomy" id="930124"/>
    <lineage>
        <taxon>Bacteria</taxon>
        <taxon>Bacillati</taxon>
        <taxon>Bacillota</taxon>
        <taxon>Bacilli</taxon>
        <taxon>Bacillales</taxon>
        <taxon>Bacillaceae</taxon>
        <taxon>Metabacillus</taxon>
    </lineage>
</organism>
<dbReference type="InterPro" id="IPR019845">
    <property type="entry name" value="Squalene/phytoene_synthase_CS"/>
</dbReference>
<dbReference type="CDD" id="cd00683">
    <property type="entry name" value="Trans_IPPS_HH"/>
    <property type="match status" value="1"/>
</dbReference>
<dbReference type="PROSITE" id="PS01045">
    <property type="entry name" value="SQUALEN_PHYTOEN_SYN_2"/>
    <property type="match status" value="1"/>
</dbReference>
<keyword evidence="2" id="KW-0808">Transferase</keyword>
<dbReference type="RefSeq" id="WP_264143136.1">
    <property type="nucleotide sequence ID" value="NZ_JAOYEY010000040.1"/>
</dbReference>
<dbReference type="PANTHER" id="PTHR31480">
    <property type="entry name" value="BIFUNCTIONAL LYCOPENE CYCLASE/PHYTOENE SYNTHASE"/>
    <property type="match status" value="1"/>
</dbReference>
<reference evidence="4 5" key="1">
    <citation type="submission" date="2022-10" db="EMBL/GenBank/DDBJ databases">
        <title>Draft genome assembly of moderately radiation resistant bacterium Metabacillus halosaccharovorans.</title>
        <authorList>
            <person name="Pal S."/>
            <person name="Gopinathan A."/>
        </authorList>
    </citation>
    <scope>NUCLEOTIDE SEQUENCE [LARGE SCALE GENOMIC DNA]</scope>
    <source>
        <strain evidence="4 5">VITHBRA001</strain>
    </source>
</reference>
<proteinExistence type="predicted"/>
<dbReference type="SUPFAM" id="SSF48576">
    <property type="entry name" value="Terpenoid synthases"/>
    <property type="match status" value="1"/>
</dbReference>
<evidence type="ECO:0000256" key="3">
    <source>
        <dbReference type="ARBA" id="ARBA00022746"/>
    </source>
</evidence>
<dbReference type="SFLD" id="SFLDS00005">
    <property type="entry name" value="Isoprenoid_Synthase_Type_I"/>
    <property type="match status" value="1"/>
</dbReference>
<gene>
    <name evidence="4" type="ORF">OIH86_13020</name>
</gene>
<dbReference type="InterPro" id="IPR002060">
    <property type="entry name" value="Squ/phyt_synthse"/>
</dbReference>
<evidence type="ECO:0000313" key="5">
    <source>
        <dbReference type="Proteomes" id="UP001526147"/>
    </source>
</evidence>
<dbReference type="Proteomes" id="UP001526147">
    <property type="component" value="Unassembled WGS sequence"/>
</dbReference>
<dbReference type="Pfam" id="PF00494">
    <property type="entry name" value="SQS_PSY"/>
    <property type="match status" value="1"/>
</dbReference>
<protein>
    <submittedName>
        <fullName evidence="4">Phytoene/squalene synthase family protein</fullName>
    </submittedName>
</protein>
<dbReference type="Gene3D" id="1.10.600.10">
    <property type="entry name" value="Farnesyl Diphosphate Synthase"/>
    <property type="match status" value="1"/>
</dbReference>